<dbReference type="AlphaFoldDB" id="A0A1E3QZF3"/>
<feature type="domain" description="BAP29/BAP31 transmembrane" evidence="7">
    <location>
        <begin position="1"/>
        <end position="139"/>
    </location>
</feature>
<dbReference type="GeneID" id="30149326"/>
<feature type="transmembrane region" description="Helical" evidence="5">
    <location>
        <begin position="7"/>
        <end position="25"/>
    </location>
</feature>
<dbReference type="InterPro" id="IPR008417">
    <property type="entry name" value="BAP29/BAP31"/>
</dbReference>
<evidence type="ECO:0000256" key="3">
    <source>
        <dbReference type="ARBA" id="ARBA00022989"/>
    </source>
</evidence>
<keyword evidence="5" id="KW-0813">Transport</keyword>
<feature type="transmembrane region" description="Helical" evidence="5">
    <location>
        <begin position="107"/>
        <end position="127"/>
    </location>
</feature>
<evidence type="ECO:0000256" key="2">
    <source>
        <dbReference type="ARBA" id="ARBA00022692"/>
    </source>
</evidence>
<keyword evidence="2 5" id="KW-0812">Transmembrane</keyword>
<dbReference type="EMBL" id="KV454426">
    <property type="protein sequence ID" value="ODQ82924.1"/>
    <property type="molecule type" value="Genomic_DNA"/>
</dbReference>
<proteinExistence type="inferred from homology"/>
<reference evidence="9" key="1">
    <citation type="submission" date="2016-05" db="EMBL/GenBank/DDBJ databases">
        <title>Comparative genomics of biotechnologically important yeasts.</title>
        <authorList>
            <consortium name="DOE Joint Genome Institute"/>
            <person name="Riley R."/>
            <person name="Haridas S."/>
            <person name="Wolfe K.H."/>
            <person name="Lopes M.R."/>
            <person name="Hittinger C.T."/>
            <person name="Goker M."/>
            <person name="Salamov A."/>
            <person name="Wisecaver J."/>
            <person name="Long T.M."/>
            <person name="Aerts A.L."/>
            <person name="Barry K."/>
            <person name="Choi C."/>
            <person name="Clum A."/>
            <person name="Coughlan A.Y."/>
            <person name="Deshpande S."/>
            <person name="Douglass A.P."/>
            <person name="Hanson S.J."/>
            <person name="Klenk H.-P."/>
            <person name="Labutti K."/>
            <person name="Lapidus A."/>
            <person name="Lindquist E."/>
            <person name="Lipzen A."/>
            <person name="Meier-Kolthoff J.P."/>
            <person name="Ohm R.A."/>
            <person name="Otillar R.P."/>
            <person name="Pangilinan J."/>
            <person name="Peng Y."/>
            <person name="Rokas A."/>
            <person name="Rosa C.A."/>
            <person name="Scheuner C."/>
            <person name="Sibirny A.A."/>
            <person name="Slot J.C."/>
            <person name="Stielow J.B."/>
            <person name="Sun H."/>
            <person name="Kurtzman C.P."/>
            <person name="Blackwell M."/>
            <person name="Grigoriev I.V."/>
            <person name="Jeffries T.W."/>
        </authorList>
    </citation>
    <scope>NUCLEOTIDE SEQUENCE [LARGE SCALE GENOMIC DNA]</scope>
    <source>
        <strain evidence="9">NRRL Y-12698</strain>
    </source>
</reference>
<keyword evidence="4 5" id="KW-0472">Membrane</keyword>
<organism evidence="8 9">
    <name type="scientific">Babjeviella inositovora NRRL Y-12698</name>
    <dbReference type="NCBI Taxonomy" id="984486"/>
    <lineage>
        <taxon>Eukaryota</taxon>
        <taxon>Fungi</taxon>
        <taxon>Dikarya</taxon>
        <taxon>Ascomycota</taxon>
        <taxon>Saccharomycotina</taxon>
        <taxon>Pichiomycetes</taxon>
        <taxon>Serinales incertae sedis</taxon>
        <taxon>Babjeviella</taxon>
    </lineage>
</organism>
<dbReference type="Pfam" id="PF05529">
    <property type="entry name" value="Bap31"/>
    <property type="match status" value="1"/>
</dbReference>
<evidence type="ECO:0000256" key="6">
    <source>
        <dbReference type="SAM" id="Coils"/>
    </source>
</evidence>
<feature type="transmembrane region" description="Helical" evidence="5">
    <location>
        <begin position="45"/>
        <end position="63"/>
    </location>
</feature>
<comment type="function">
    <text evidence="5">May play a role in anterograde transport of membrane proteins from the endoplasmic reticulum to the Golgi.</text>
</comment>
<gene>
    <name evidence="8" type="ORF">BABINDRAFT_30089</name>
</gene>
<dbReference type="GO" id="GO:0006888">
    <property type="term" value="P:endoplasmic reticulum to Golgi vesicle-mediated transport"/>
    <property type="evidence" value="ECO:0007669"/>
    <property type="project" value="UniProtKB-UniRule"/>
</dbReference>
<dbReference type="GO" id="GO:0070973">
    <property type="term" value="P:protein localization to endoplasmic reticulum exit site"/>
    <property type="evidence" value="ECO:0007669"/>
    <property type="project" value="UniProtKB-UniRule"/>
</dbReference>
<dbReference type="GO" id="GO:0005789">
    <property type="term" value="C:endoplasmic reticulum membrane"/>
    <property type="evidence" value="ECO:0007669"/>
    <property type="project" value="UniProtKB-SubCell"/>
</dbReference>
<accession>A0A1E3QZF3</accession>
<comment type="subcellular location">
    <subcellularLocation>
        <location evidence="5">Endoplasmic reticulum membrane</location>
        <topology evidence="5">Multi-pass membrane protein</topology>
    </subcellularLocation>
    <subcellularLocation>
        <location evidence="1">Membrane</location>
        <topology evidence="1">Multi-pass membrane protein</topology>
    </subcellularLocation>
</comment>
<keyword evidence="9" id="KW-1185">Reference proteome</keyword>
<dbReference type="Proteomes" id="UP000094336">
    <property type="component" value="Unassembled WGS sequence"/>
</dbReference>
<sequence length="198" mass="21750">MALYYNIVFSILVTEMAMFGLLSLPLPRNIRGTLLSVLSKPFQSAQFQIAIKCILAFILILFVDSVNRVYKVSAELQAPTNHPEAAMQGFIDRSDVQARRFYAQRNMYLCGFTLFLTLILTRTYALVDELVVVKTKLAALGSSNAATSVAAEADASQEIVDLKSKIQAKEAERENLTDKAASLSSDYKAVAGDATARK</sequence>
<keyword evidence="5" id="KW-0653">Protein transport</keyword>
<evidence type="ECO:0000313" key="9">
    <source>
        <dbReference type="Proteomes" id="UP000094336"/>
    </source>
</evidence>
<keyword evidence="5" id="KW-0931">ER-Golgi transport</keyword>
<dbReference type="RefSeq" id="XP_018988252.1">
    <property type="nucleotide sequence ID" value="XM_019131473.1"/>
</dbReference>
<name>A0A1E3QZF3_9ASCO</name>
<dbReference type="PANTHER" id="PTHR12701">
    <property type="entry name" value="BCR-ASSOCIATED PROTEIN, BAP"/>
    <property type="match status" value="1"/>
</dbReference>
<feature type="coiled-coil region" evidence="6">
    <location>
        <begin position="152"/>
        <end position="186"/>
    </location>
</feature>
<dbReference type="OrthoDB" id="435607at2759"/>
<keyword evidence="5" id="KW-0256">Endoplasmic reticulum</keyword>
<comment type="similarity">
    <text evidence="5">Belongs to the BCAP29/BCAP31 family.</text>
</comment>
<dbReference type="InterPro" id="IPR040463">
    <property type="entry name" value="BAP29/BAP31_N"/>
</dbReference>
<evidence type="ECO:0000256" key="1">
    <source>
        <dbReference type="ARBA" id="ARBA00004141"/>
    </source>
</evidence>
<protein>
    <recommendedName>
        <fullName evidence="5">Endoplasmic reticulum transmembrane protein</fullName>
    </recommendedName>
</protein>
<evidence type="ECO:0000256" key="4">
    <source>
        <dbReference type="ARBA" id="ARBA00023136"/>
    </source>
</evidence>
<dbReference type="GO" id="GO:0006886">
    <property type="term" value="P:intracellular protein transport"/>
    <property type="evidence" value="ECO:0007669"/>
    <property type="project" value="UniProtKB-UniRule"/>
</dbReference>
<evidence type="ECO:0000256" key="5">
    <source>
        <dbReference type="RuleBase" id="RU367026"/>
    </source>
</evidence>
<dbReference type="PANTHER" id="PTHR12701:SF20">
    <property type="entry name" value="ENDOPLASMIC RETICULUM TRANSMEMBRANE PROTEIN"/>
    <property type="match status" value="1"/>
</dbReference>
<dbReference type="STRING" id="984486.A0A1E3QZF3"/>
<keyword evidence="6" id="KW-0175">Coiled coil</keyword>
<evidence type="ECO:0000259" key="7">
    <source>
        <dbReference type="Pfam" id="PF05529"/>
    </source>
</evidence>
<evidence type="ECO:0000313" key="8">
    <source>
        <dbReference type="EMBL" id="ODQ82924.1"/>
    </source>
</evidence>
<keyword evidence="3 5" id="KW-1133">Transmembrane helix</keyword>